<dbReference type="Proteomes" id="UP001056756">
    <property type="component" value="Chromosome"/>
</dbReference>
<evidence type="ECO:0000313" key="3">
    <source>
        <dbReference type="Proteomes" id="UP001056756"/>
    </source>
</evidence>
<dbReference type="Gene3D" id="3.30.160.170">
    <property type="entry name" value="FlaG-like"/>
    <property type="match status" value="1"/>
</dbReference>
<feature type="compositionally biased region" description="Polar residues" evidence="1">
    <location>
        <begin position="26"/>
        <end position="46"/>
    </location>
</feature>
<dbReference type="EMBL" id="CP097899">
    <property type="protein sequence ID" value="URN96095.1"/>
    <property type="molecule type" value="Genomic_DNA"/>
</dbReference>
<dbReference type="KEGG" id="plig:NAG76_07660"/>
<dbReference type="InterPro" id="IPR005186">
    <property type="entry name" value="FlaG"/>
</dbReference>
<evidence type="ECO:0000256" key="1">
    <source>
        <dbReference type="SAM" id="MobiDB-lite"/>
    </source>
</evidence>
<dbReference type="PANTHER" id="PTHR37166:SF1">
    <property type="entry name" value="PROTEIN FLAG"/>
    <property type="match status" value="1"/>
</dbReference>
<protein>
    <submittedName>
        <fullName evidence="2">Flagellar protein FlaG</fullName>
    </submittedName>
</protein>
<proteinExistence type="predicted"/>
<dbReference type="PANTHER" id="PTHR37166">
    <property type="entry name" value="PROTEIN FLAG"/>
    <property type="match status" value="1"/>
</dbReference>
<organism evidence="2 3">
    <name type="scientific">Candidatus Pristimantibacillus lignocellulolyticus</name>
    <dbReference type="NCBI Taxonomy" id="2994561"/>
    <lineage>
        <taxon>Bacteria</taxon>
        <taxon>Bacillati</taxon>
        <taxon>Bacillota</taxon>
        <taxon>Bacilli</taxon>
        <taxon>Bacillales</taxon>
        <taxon>Paenibacillaceae</taxon>
        <taxon>Candidatus Pristimantibacillus</taxon>
    </lineage>
</organism>
<keyword evidence="2" id="KW-0969">Cilium</keyword>
<dbReference type="AlphaFoldDB" id="A0A9J6ZJC1"/>
<name>A0A9J6ZJC1_9BACL</name>
<dbReference type="InterPro" id="IPR035924">
    <property type="entry name" value="FlaG-like_sf"/>
</dbReference>
<dbReference type="SUPFAM" id="SSF160214">
    <property type="entry name" value="FlaG-like"/>
    <property type="match status" value="1"/>
</dbReference>
<feature type="region of interest" description="Disordered" evidence="1">
    <location>
        <begin position="1"/>
        <end position="51"/>
    </location>
</feature>
<reference evidence="2" key="1">
    <citation type="submission" date="2022-05" db="EMBL/GenBank/DDBJ databases">
        <title>Novel bacterial taxa in a minimal lignocellulolytic consortium and its capacity to transform plastics disclosed by genome-resolved metagenomics.</title>
        <authorList>
            <person name="Rodriguez C.A.D."/>
            <person name="Diaz-Garcia L."/>
            <person name="Herrera K."/>
            <person name="Tarazona N.A."/>
            <person name="Sproer C."/>
            <person name="Overmann J."/>
            <person name="Jimenez D.J."/>
        </authorList>
    </citation>
    <scope>NUCLEOTIDE SEQUENCE</scope>
    <source>
        <strain evidence="2">MAG5</strain>
    </source>
</reference>
<keyword evidence="2" id="KW-0282">Flagellum</keyword>
<accession>A0A9J6ZJC1</accession>
<sequence>MFSSINRMDGSSVDWGQLSGVKKPVDSSQEIQKIGSSAQTTNNADSKFTEQDRDRLYKEVEKVNATLKMESKSMRIKFSEKAEQYYVEVFDSRTQEVIESIPGKHIIELAAKLKDMIGFFIDEKR</sequence>
<evidence type="ECO:0000313" key="2">
    <source>
        <dbReference type="EMBL" id="URN96095.1"/>
    </source>
</evidence>
<dbReference type="Pfam" id="PF03646">
    <property type="entry name" value="FlaG"/>
    <property type="match status" value="1"/>
</dbReference>
<gene>
    <name evidence="2" type="ORF">NAG76_07660</name>
</gene>
<keyword evidence="2" id="KW-0966">Cell projection</keyword>